<evidence type="ECO:0000313" key="2">
    <source>
        <dbReference type="EMBL" id="KAK3784331.1"/>
    </source>
</evidence>
<organism evidence="2 3">
    <name type="scientific">Elysia crispata</name>
    <name type="common">lettuce slug</name>
    <dbReference type="NCBI Taxonomy" id="231223"/>
    <lineage>
        <taxon>Eukaryota</taxon>
        <taxon>Metazoa</taxon>
        <taxon>Spiralia</taxon>
        <taxon>Lophotrochozoa</taxon>
        <taxon>Mollusca</taxon>
        <taxon>Gastropoda</taxon>
        <taxon>Heterobranchia</taxon>
        <taxon>Euthyneura</taxon>
        <taxon>Panpulmonata</taxon>
        <taxon>Sacoglossa</taxon>
        <taxon>Placobranchoidea</taxon>
        <taxon>Plakobranchidae</taxon>
        <taxon>Elysia</taxon>
    </lineage>
</organism>
<dbReference type="EMBL" id="JAWDGP010002280">
    <property type="protein sequence ID" value="KAK3784331.1"/>
    <property type="molecule type" value="Genomic_DNA"/>
</dbReference>
<sequence length="677" mass="73846">MKTDCSDTIQTEPLDLSVRGRRDSLPERNECQVKKPEPFHSGSWSRAGWKCEKLNNIISNIRERTSRTCETYPAGKTPVRTAGVLRESQAFSSTEQVYSGESLGSTRCHYPLASETQQPHHPPPLTSFNESDLQVLTQAQLLPSATGSQEPLTPKNRQHQVIRPTPVYAWDVHGPAGQVPYAQSRYSLDQTPHRLQEWLISKELYANPEAADIDSVKLLTPVKNDRNGKSHDKLTVSGKENNNYDSKCLTTSLTPKHSSEILGVRGDTFEAGRNVLDTRGKGAALTRLYSGNPPQGGTSSGISWPVTSGCTPSTPSHTLADPRGVPYSEASSHGSLCANQTRDVETTRPPLPPALGPMQLPVKLPDSQGSQDLVAAAIRPGLHKMSARTLAKAKTSSSPAETLRPAPPRSQSAQRLDTETYRCAEKNTVTPEVIDARDAKPSRGRSLLFDRSQYRSKTSTFREIRPHPGQKRPFGVIFSGGIGQETSPGNNNFPGLAASDSNPAPPEPVCIFPSGNSSTGFTPPIIHGFLCSRKERSMTIYTYGSNFQPLLATQLEVNTPTSGAQKSSGQNQQDASSKKPAPSPYRDTSGEDRALLESMRTSGLISRHASGCIFLLAQMEAAKASRHTRDFKTLQVPQGVTCECTPCQTCKVMFRTKYRAFSHQLRGCTLPLFTLPD</sequence>
<protein>
    <submittedName>
        <fullName evidence="2">Uncharacterized protein</fullName>
    </submittedName>
</protein>
<reference evidence="2" key="1">
    <citation type="journal article" date="2023" name="G3 (Bethesda)">
        <title>A reference genome for the long-term kleptoplast-retaining sea slug Elysia crispata morphotype clarki.</title>
        <authorList>
            <person name="Eastman K.E."/>
            <person name="Pendleton A.L."/>
            <person name="Shaikh M.A."/>
            <person name="Suttiyut T."/>
            <person name="Ogas R."/>
            <person name="Tomko P."/>
            <person name="Gavelis G."/>
            <person name="Widhalm J.R."/>
            <person name="Wisecaver J.H."/>
        </authorList>
    </citation>
    <scope>NUCLEOTIDE SEQUENCE</scope>
    <source>
        <strain evidence="2">ECLA1</strain>
    </source>
</reference>
<gene>
    <name evidence="2" type="ORF">RRG08_017905</name>
</gene>
<name>A0AAE1AC67_9GAST</name>
<proteinExistence type="predicted"/>
<dbReference type="AlphaFoldDB" id="A0AAE1AC67"/>
<feature type="compositionally biased region" description="Polar residues" evidence="1">
    <location>
        <begin position="329"/>
        <end position="341"/>
    </location>
</feature>
<evidence type="ECO:0000313" key="3">
    <source>
        <dbReference type="Proteomes" id="UP001283361"/>
    </source>
</evidence>
<feature type="compositionally biased region" description="Basic and acidic residues" evidence="1">
    <location>
        <begin position="19"/>
        <end position="38"/>
    </location>
</feature>
<feature type="region of interest" description="Disordered" evidence="1">
    <location>
        <begin position="309"/>
        <end position="366"/>
    </location>
</feature>
<keyword evidence="3" id="KW-1185">Reference proteome</keyword>
<feature type="compositionally biased region" description="Polar residues" evidence="1">
    <location>
        <begin position="560"/>
        <end position="575"/>
    </location>
</feature>
<feature type="region of interest" description="Disordered" evidence="1">
    <location>
        <begin position="560"/>
        <end position="589"/>
    </location>
</feature>
<dbReference type="Proteomes" id="UP001283361">
    <property type="component" value="Unassembled WGS sequence"/>
</dbReference>
<accession>A0AAE1AC67</accession>
<evidence type="ECO:0000256" key="1">
    <source>
        <dbReference type="SAM" id="MobiDB-lite"/>
    </source>
</evidence>
<feature type="region of interest" description="Disordered" evidence="1">
    <location>
        <begin position="386"/>
        <end position="417"/>
    </location>
</feature>
<comment type="caution">
    <text evidence="2">The sequence shown here is derived from an EMBL/GenBank/DDBJ whole genome shotgun (WGS) entry which is preliminary data.</text>
</comment>
<feature type="region of interest" description="Disordered" evidence="1">
    <location>
        <begin position="19"/>
        <end position="42"/>
    </location>
</feature>